<evidence type="ECO:0000313" key="4">
    <source>
        <dbReference type="Proteomes" id="UP000800235"/>
    </source>
</evidence>
<feature type="compositionally biased region" description="Basic and acidic residues" evidence="1">
    <location>
        <begin position="128"/>
        <end position="153"/>
    </location>
</feature>
<name>A0A9P4TRU6_9PEZI</name>
<organism evidence="3 4">
    <name type="scientific">Tothia fuscella</name>
    <dbReference type="NCBI Taxonomy" id="1048955"/>
    <lineage>
        <taxon>Eukaryota</taxon>
        <taxon>Fungi</taxon>
        <taxon>Dikarya</taxon>
        <taxon>Ascomycota</taxon>
        <taxon>Pezizomycotina</taxon>
        <taxon>Dothideomycetes</taxon>
        <taxon>Pleosporomycetidae</taxon>
        <taxon>Venturiales</taxon>
        <taxon>Cylindrosympodiaceae</taxon>
        <taxon>Tothia</taxon>
    </lineage>
</organism>
<comment type="caution">
    <text evidence="3">The sequence shown here is derived from an EMBL/GenBank/DDBJ whole genome shotgun (WGS) entry which is preliminary data.</text>
</comment>
<sequence length="153" mass="16580">MPFGWLSRCETLLFPCEAYSKPINYCDCPNGPPRTSRVPFVDVHKPAFRGSPGAGKNHQTIAMAQAIVMGLMGMRIGIGGIGLGMGLGMGLGAGVVLLLWVAREGNKEEKEEEEEEGRSFRGVAESEGDNKAEAEKEEQEKKTGVARLRDRAD</sequence>
<keyword evidence="2" id="KW-0472">Membrane</keyword>
<keyword evidence="2" id="KW-1133">Transmembrane helix</keyword>
<keyword evidence="4" id="KW-1185">Reference proteome</keyword>
<accession>A0A9P4TRU6</accession>
<evidence type="ECO:0000313" key="3">
    <source>
        <dbReference type="EMBL" id="KAF2418220.1"/>
    </source>
</evidence>
<reference evidence="3" key="1">
    <citation type="journal article" date="2020" name="Stud. Mycol.">
        <title>101 Dothideomycetes genomes: a test case for predicting lifestyles and emergence of pathogens.</title>
        <authorList>
            <person name="Haridas S."/>
            <person name="Albert R."/>
            <person name="Binder M."/>
            <person name="Bloem J."/>
            <person name="Labutti K."/>
            <person name="Salamov A."/>
            <person name="Andreopoulos B."/>
            <person name="Baker S."/>
            <person name="Barry K."/>
            <person name="Bills G."/>
            <person name="Bluhm B."/>
            <person name="Cannon C."/>
            <person name="Castanera R."/>
            <person name="Culley D."/>
            <person name="Daum C."/>
            <person name="Ezra D."/>
            <person name="Gonzalez J."/>
            <person name="Henrissat B."/>
            <person name="Kuo A."/>
            <person name="Liang C."/>
            <person name="Lipzen A."/>
            <person name="Lutzoni F."/>
            <person name="Magnuson J."/>
            <person name="Mondo S."/>
            <person name="Nolan M."/>
            <person name="Ohm R."/>
            <person name="Pangilinan J."/>
            <person name="Park H.-J."/>
            <person name="Ramirez L."/>
            <person name="Alfaro M."/>
            <person name="Sun H."/>
            <person name="Tritt A."/>
            <person name="Yoshinaga Y."/>
            <person name="Zwiers L.-H."/>
            <person name="Turgeon B."/>
            <person name="Goodwin S."/>
            <person name="Spatafora J."/>
            <person name="Crous P."/>
            <person name="Grigoriev I."/>
        </authorList>
    </citation>
    <scope>NUCLEOTIDE SEQUENCE</scope>
    <source>
        <strain evidence="3">CBS 130266</strain>
    </source>
</reference>
<keyword evidence="2" id="KW-0812">Transmembrane</keyword>
<dbReference type="EMBL" id="MU007131">
    <property type="protein sequence ID" value="KAF2418220.1"/>
    <property type="molecule type" value="Genomic_DNA"/>
</dbReference>
<proteinExistence type="predicted"/>
<dbReference type="Proteomes" id="UP000800235">
    <property type="component" value="Unassembled WGS sequence"/>
</dbReference>
<dbReference type="AlphaFoldDB" id="A0A9P4TRU6"/>
<feature type="region of interest" description="Disordered" evidence="1">
    <location>
        <begin position="106"/>
        <end position="153"/>
    </location>
</feature>
<protein>
    <submittedName>
        <fullName evidence="3">Uncharacterized protein</fullName>
    </submittedName>
</protein>
<feature type="transmembrane region" description="Helical" evidence="2">
    <location>
        <begin position="76"/>
        <end position="101"/>
    </location>
</feature>
<evidence type="ECO:0000256" key="2">
    <source>
        <dbReference type="SAM" id="Phobius"/>
    </source>
</evidence>
<gene>
    <name evidence="3" type="ORF">EJ08DRAFT_666285</name>
</gene>
<evidence type="ECO:0000256" key="1">
    <source>
        <dbReference type="SAM" id="MobiDB-lite"/>
    </source>
</evidence>